<protein>
    <submittedName>
        <fullName evidence="3">CubicO group peptidase (Beta-lactamase class C family)</fullName>
    </submittedName>
</protein>
<dbReference type="EMBL" id="JAFBEB010000013">
    <property type="protein sequence ID" value="MBM7591655.1"/>
    <property type="molecule type" value="Genomic_DNA"/>
</dbReference>
<dbReference type="AlphaFoldDB" id="A0A938Y5J8"/>
<proteinExistence type="predicted"/>
<dbReference type="InterPro" id="IPR012338">
    <property type="entry name" value="Beta-lactam/transpept-like"/>
</dbReference>
<sequence>MFTMGATPETVRQKMKASFQAGIAQEIFPGGISSLTIGEGAPIVVACGVTGSEAADGPVAEDVIYDVASLTKVMVTLPLILLSIQEGRLSLNDPAVRYVPELRCAPDEGWKEKITIYHLLTHTSGLPAWRPFFLSANGREAYLRKISAEQLTGPPGKQVVYSDLGFMLLGFIVERVWEQPIDELAKQLIFAPLGMNRTGYRPLAQPFGSTARIAPTERANEFERQMAEQFLQERRQAGGERDTAEALAALAAFPWRQGIIRGTVHDCNAWYGLDGVSGHAGLFSTITDMQRYMTFWSDAGGRFLDPVMRMFAVRCQTGALSPCRAIGWEASPTGGTSEQILAGSSGGDLLSPLAFGHTGFTGTSIWVDPLRHTTLITLTNRVYPTVSQEMGRWRKAHHNQILALVWPTR</sequence>
<dbReference type="PANTHER" id="PTHR43283:SF11">
    <property type="entry name" value="BETA-LACTAMASE-RELATED DOMAIN-CONTAINING PROTEIN"/>
    <property type="match status" value="1"/>
</dbReference>
<comment type="caution">
    <text evidence="3">The sequence shown here is derived from an EMBL/GenBank/DDBJ whole genome shotgun (WGS) entry which is preliminary data.</text>
</comment>
<dbReference type="Pfam" id="PF00144">
    <property type="entry name" value="Beta-lactamase"/>
    <property type="match status" value="1"/>
</dbReference>
<reference evidence="3" key="1">
    <citation type="submission" date="2021-01" db="EMBL/GenBank/DDBJ databases">
        <title>Genomic Encyclopedia of Type Strains, Phase IV (KMG-IV): sequencing the most valuable type-strain genomes for metagenomic binning, comparative biology and taxonomic classification.</title>
        <authorList>
            <person name="Goeker M."/>
        </authorList>
    </citation>
    <scope>NUCLEOTIDE SEQUENCE</scope>
    <source>
        <strain evidence="3">DSM 25523</strain>
    </source>
</reference>
<organism evidence="3 4">
    <name type="scientific">Brevibacillus fulvus</name>
    <dbReference type="NCBI Taxonomy" id="1125967"/>
    <lineage>
        <taxon>Bacteria</taxon>
        <taxon>Bacillati</taxon>
        <taxon>Bacillota</taxon>
        <taxon>Bacilli</taxon>
        <taxon>Bacillales</taxon>
        <taxon>Paenibacillaceae</taxon>
        <taxon>Brevibacillus</taxon>
    </lineage>
</organism>
<name>A0A938Y5J8_9BACL</name>
<dbReference type="SUPFAM" id="SSF56601">
    <property type="entry name" value="beta-lactamase/transpeptidase-like"/>
    <property type="match status" value="1"/>
</dbReference>
<evidence type="ECO:0000313" key="4">
    <source>
        <dbReference type="Proteomes" id="UP000717624"/>
    </source>
</evidence>
<keyword evidence="1" id="KW-0378">Hydrolase</keyword>
<dbReference type="RefSeq" id="WP_239565508.1">
    <property type="nucleotide sequence ID" value="NZ_BAABIN010000037.1"/>
</dbReference>
<evidence type="ECO:0000313" key="3">
    <source>
        <dbReference type="EMBL" id="MBM7591655.1"/>
    </source>
</evidence>
<accession>A0A938Y5J8</accession>
<dbReference type="Proteomes" id="UP000717624">
    <property type="component" value="Unassembled WGS sequence"/>
</dbReference>
<evidence type="ECO:0000259" key="2">
    <source>
        <dbReference type="Pfam" id="PF00144"/>
    </source>
</evidence>
<feature type="domain" description="Beta-lactamase-related" evidence="2">
    <location>
        <begin position="48"/>
        <end position="398"/>
    </location>
</feature>
<dbReference type="InterPro" id="IPR001466">
    <property type="entry name" value="Beta-lactam-related"/>
</dbReference>
<evidence type="ECO:0000256" key="1">
    <source>
        <dbReference type="ARBA" id="ARBA00022801"/>
    </source>
</evidence>
<dbReference type="InterPro" id="IPR050789">
    <property type="entry name" value="Diverse_Enzym_Activities"/>
</dbReference>
<dbReference type="GO" id="GO:0016787">
    <property type="term" value="F:hydrolase activity"/>
    <property type="evidence" value="ECO:0007669"/>
    <property type="project" value="UniProtKB-KW"/>
</dbReference>
<gene>
    <name evidence="3" type="ORF">JOD01_003306</name>
</gene>
<keyword evidence="4" id="KW-1185">Reference proteome</keyword>
<dbReference type="PANTHER" id="PTHR43283">
    <property type="entry name" value="BETA-LACTAMASE-RELATED"/>
    <property type="match status" value="1"/>
</dbReference>
<dbReference type="Gene3D" id="3.40.710.10">
    <property type="entry name" value="DD-peptidase/beta-lactamase superfamily"/>
    <property type="match status" value="1"/>
</dbReference>